<sequence length="219" mass="24296">MQGSGYLAIWSDLTPQDETDWAHWITREHAAERVGINGFLACRIFRALCASVNRYFILYELEDERVVGGPDYLARLNAPTPWSQRIMPRLRNFARGGGRVAASAGTGQGGIVAPLRLDTVPSWDAAELVASLTRLDRIIAARLLLTDIAHTSIMTSEKGMRSKDDSFAALLLIEGLDEAAVRDALHHLRKTLPTEDHGIIDSLPLYRLAFRLPKRLLPA</sequence>
<evidence type="ECO:0000313" key="2">
    <source>
        <dbReference type="Proteomes" id="UP000544122"/>
    </source>
</evidence>
<dbReference type="EMBL" id="JAAVLX010000011">
    <property type="protein sequence ID" value="NOJ43807.1"/>
    <property type="molecule type" value="Genomic_DNA"/>
</dbReference>
<dbReference type="AlphaFoldDB" id="A0A7Y4GY39"/>
<dbReference type="RefSeq" id="WP_171582996.1">
    <property type="nucleotide sequence ID" value="NZ_JAAVLX010000011.1"/>
</dbReference>
<reference evidence="1 2" key="1">
    <citation type="submission" date="2020-03" db="EMBL/GenBank/DDBJ databases">
        <title>Bradyrhizobium diversity isolated from nodules of Indigofera sp.</title>
        <authorList>
            <person name="Klepa M."/>
            <person name="Helene L."/>
            <person name="Hungria M."/>
        </authorList>
    </citation>
    <scope>NUCLEOTIDE SEQUENCE [LARGE SCALE GENOMIC DNA]</scope>
    <source>
        <strain evidence="1 2">WSM 1791</strain>
    </source>
</reference>
<keyword evidence="2" id="KW-1185">Reference proteome</keyword>
<name>A0A7Y4GY39_9BRAD</name>
<proteinExistence type="predicted"/>
<organism evidence="1 2">
    <name type="scientific">Bradyrhizobium australiense</name>
    <dbReference type="NCBI Taxonomy" id="2721161"/>
    <lineage>
        <taxon>Bacteria</taxon>
        <taxon>Pseudomonadati</taxon>
        <taxon>Pseudomonadota</taxon>
        <taxon>Alphaproteobacteria</taxon>
        <taxon>Hyphomicrobiales</taxon>
        <taxon>Nitrobacteraceae</taxon>
        <taxon>Bradyrhizobium</taxon>
    </lineage>
</organism>
<gene>
    <name evidence="1" type="ORF">HCN58_30340</name>
</gene>
<comment type="caution">
    <text evidence="1">The sequence shown here is derived from an EMBL/GenBank/DDBJ whole genome shotgun (WGS) entry which is preliminary data.</text>
</comment>
<accession>A0A7Y4GY39</accession>
<protein>
    <submittedName>
        <fullName evidence="1">Uncharacterized protein</fullName>
    </submittedName>
</protein>
<evidence type="ECO:0000313" key="1">
    <source>
        <dbReference type="EMBL" id="NOJ43807.1"/>
    </source>
</evidence>
<dbReference type="Proteomes" id="UP000544122">
    <property type="component" value="Unassembled WGS sequence"/>
</dbReference>